<dbReference type="CDD" id="cd01913">
    <property type="entry name" value="protease_HslV"/>
    <property type="match status" value="1"/>
</dbReference>
<dbReference type="Pfam" id="PF00227">
    <property type="entry name" value="Proteasome"/>
    <property type="match status" value="1"/>
</dbReference>
<dbReference type="PANTHER" id="PTHR32194">
    <property type="entry name" value="METALLOPROTEASE TLDD"/>
    <property type="match status" value="1"/>
</dbReference>
<keyword evidence="3" id="KW-0888">Threonine protease</keyword>
<evidence type="ECO:0000313" key="6">
    <source>
        <dbReference type="EMBL" id="KAK9810058.1"/>
    </source>
</evidence>
<dbReference type="GO" id="GO:0004298">
    <property type="term" value="F:threonine-type endopeptidase activity"/>
    <property type="evidence" value="ECO:0007669"/>
    <property type="project" value="UniProtKB-KW"/>
</dbReference>
<dbReference type="InterPro" id="IPR022281">
    <property type="entry name" value="ATP-dep_Prtase_HsIV_su"/>
</dbReference>
<dbReference type="PROSITE" id="PS51476">
    <property type="entry name" value="PROTEASOME_BETA_2"/>
    <property type="match status" value="1"/>
</dbReference>
<keyword evidence="4" id="KW-0378">Hydrolase</keyword>
<feature type="chain" id="PRO_5043519864" description="ATP-dependent protease subunit HslV" evidence="5">
    <location>
        <begin position="24"/>
        <end position="236"/>
    </location>
</feature>
<dbReference type="InterPro" id="IPR029055">
    <property type="entry name" value="Ntn_hydrolases_N"/>
</dbReference>
<keyword evidence="7" id="KW-1185">Reference proteome</keyword>
<evidence type="ECO:0000256" key="2">
    <source>
        <dbReference type="ARBA" id="ARBA00022670"/>
    </source>
</evidence>
<name>A0AAW1PN77_9CHLO</name>
<evidence type="ECO:0000256" key="1">
    <source>
        <dbReference type="ARBA" id="ARBA00006053"/>
    </source>
</evidence>
<dbReference type="Proteomes" id="UP001489004">
    <property type="component" value="Unassembled WGS sequence"/>
</dbReference>
<dbReference type="InterPro" id="IPR023333">
    <property type="entry name" value="Proteasome_suB-type"/>
</dbReference>
<reference evidence="6 7" key="1">
    <citation type="journal article" date="2024" name="Nat. Commun.">
        <title>Phylogenomics reveals the evolutionary origins of lichenization in chlorophyte algae.</title>
        <authorList>
            <person name="Puginier C."/>
            <person name="Libourel C."/>
            <person name="Otte J."/>
            <person name="Skaloud P."/>
            <person name="Haon M."/>
            <person name="Grisel S."/>
            <person name="Petersen M."/>
            <person name="Berrin J.G."/>
            <person name="Delaux P.M."/>
            <person name="Dal Grande F."/>
            <person name="Keller J."/>
        </authorList>
    </citation>
    <scope>NUCLEOTIDE SEQUENCE [LARGE SCALE GENOMIC DNA]</scope>
    <source>
        <strain evidence="6 7">SAG 2043</strain>
    </source>
</reference>
<dbReference type="PANTHER" id="PTHR32194:SF7">
    <property type="entry name" value="ATP-DEPENDENT PROTEASE SUBUNIT HSLV"/>
    <property type="match status" value="1"/>
</dbReference>
<dbReference type="NCBIfam" id="TIGR03692">
    <property type="entry name" value="ATP_dep_HslV"/>
    <property type="match status" value="1"/>
</dbReference>
<keyword evidence="5" id="KW-0732">Signal</keyword>
<organism evidence="6 7">
    <name type="scientific">[Myrmecia] bisecta</name>
    <dbReference type="NCBI Taxonomy" id="41462"/>
    <lineage>
        <taxon>Eukaryota</taxon>
        <taxon>Viridiplantae</taxon>
        <taxon>Chlorophyta</taxon>
        <taxon>core chlorophytes</taxon>
        <taxon>Trebouxiophyceae</taxon>
        <taxon>Trebouxiales</taxon>
        <taxon>Trebouxiaceae</taxon>
        <taxon>Myrmecia</taxon>
    </lineage>
</organism>
<evidence type="ECO:0008006" key="8">
    <source>
        <dbReference type="Google" id="ProtNLM"/>
    </source>
</evidence>
<proteinExistence type="inferred from homology"/>
<dbReference type="EMBL" id="JALJOR010000010">
    <property type="protein sequence ID" value="KAK9810058.1"/>
    <property type="molecule type" value="Genomic_DNA"/>
</dbReference>
<evidence type="ECO:0000256" key="5">
    <source>
        <dbReference type="SAM" id="SignalP"/>
    </source>
</evidence>
<dbReference type="AlphaFoldDB" id="A0AAW1PN77"/>
<evidence type="ECO:0000256" key="3">
    <source>
        <dbReference type="ARBA" id="ARBA00022698"/>
    </source>
</evidence>
<dbReference type="Gene3D" id="3.60.20.10">
    <property type="entry name" value="Glutamine Phosphoribosylpyrophosphate, subunit 1, domain 1"/>
    <property type="match status" value="1"/>
</dbReference>
<dbReference type="SUPFAM" id="SSF56235">
    <property type="entry name" value="N-terminal nucleophile aminohydrolases (Ntn hydrolases)"/>
    <property type="match status" value="1"/>
</dbReference>
<dbReference type="GO" id="GO:0051603">
    <property type="term" value="P:proteolysis involved in protein catabolic process"/>
    <property type="evidence" value="ECO:0007669"/>
    <property type="project" value="InterPro"/>
</dbReference>
<sequence>MNQLVRSRTICALLARLSPGCTAEQPLASLSAQLTSSRDVAQLQSRSTTVLCVRKGDQVVIMADGQVTRGSEVVKPNVRKTRRIGDNVVGGFAGATADAFTLFERLESQLEQHPGQLTRAAVELAKQWRTDKYLRKLDATMVVADSKQSLTITGNGDVLEPHDGIIAIGSGGAYALAAARALIDLPNMDAHAIAKKAMSIAADACIYTNSNFTTETLHSDSASDAGAFSSSSGQPI</sequence>
<protein>
    <recommendedName>
        <fullName evidence="8">ATP-dependent protease subunit HslV</fullName>
    </recommendedName>
</protein>
<comment type="caution">
    <text evidence="6">The sequence shown here is derived from an EMBL/GenBank/DDBJ whole genome shotgun (WGS) entry which is preliminary data.</text>
</comment>
<dbReference type="GO" id="GO:0009376">
    <property type="term" value="C:HslUV protease complex"/>
    <property type="evidence" value="ECO:0007669"/>
    <property type="project" value="InterPro"/>
</dbReference>
<dbReference type="GO" id="GO:0005839">
    <property type="term" value="C:proteasome core complex"/>
    <property type="evidence" value="ECO:0007669"/>
    <property type="project" value="InterPro"/>
</dbReference>
<evidence type="ECO:0000256" key="4">
    <source>
        <dbReference type="ARBA" id="ARBA00022801"/>
    </source>
</evidence>
<feature type="signal peptide" evidence="5">
    <location>
        <begin position="1"/>
        <end position="23"/>
    </location>
</feature>
<accession>A0AAW1PN77</accession>
<comment type="similarity">
    <text evidence="1">Belongs to the peptidase T1B family. HslV subfamily.</text>
</comment>
<gene>
    <name evidence="6" type="ORF">WJX72_004110</name>
</gene>
<evidence type="ECO:0000313" key="7">
    <source>
        <dbReference type="Proteomes" id="UP001489004"/>
    </source>
</evidence>
<keyword evidence="2" id="KW-0645">Protease</keyword>
<dbReference type="NCBIfam" id="NF003964">
    <property type="entry name" value="PRK05456.1"/>
    <property type="match status" value="1"/>
</dbReference>
<dbReference type="InterPro" id="IPR001353">
    <property type="entry name" value="Proteasome_sua/b"/>
</dbReference>